<accession>A0A397I1C6</accession>
<comment type="caution">
    <text evidence="1">The sequence shown here is derived from an EMBL/GenBank/DDBJ whole genome shotgun (WGS) entry which is preliminary data.</text>
</comment>
<dbReference type="EMBL" id="PQFF01000280">
    <property type="protein sequence ID" value="RHZ66630.1"/>
    <property type="molecule type" value="Genomic_DNA"/>
</dbReference>
<evidence type="ECO:0000313" key="2">
    <source>
        <dbReference type="Proteomes" id="UP000266861"/>
    </source>
</evidence>
<keyword evidence="2" id="KW-1185">Reference proteome</keyword>
<dbReference type="AlphaFoldDB" id="A0A397I1C6"/>
<dbReference type="Proteomes" id="UP000266861">
    <property type="component" value="Unassembled WGS sequence"/>
</dbReference>
<protein>
    <recommendedName>
        <fullName evidence="3">TLDc domain-containing protein</fullName>
    </recommendedName>
</protein>
<organism evidence="1 2">
    <name type="scientific">Diversispora epigaea</name>
    <dbReference type="NCBI Taxonomy" id="1348612"/>
    <lineage>
        <taxon>Eukaryota</taxon>
        <taxon>Fungi</taxon>
        <taxon>Fungi incertae sedis</taxon>
        <taxon>Mucoromycota</taxon>
        <taxon>Glomeromycotina</taxon>
        <taxon>Glomeromycetes</taxon>
        <taxon>Diversisporales</taxon>
        <taxon>Diversisporaceae</taxon>
        <taxon>Diversispora</taxon>
    </lineage>
</organism>
<proteinExistence type="predicted"/>
<gene>
    <name evidence="1" type="ORF">Glove_306g68</name>
</gene>
<evidence type="ECO:0000313" key="1">
    <source>
        <dbReference type="EMBL" id="RHZ66630.1"/>
    </source>
</evidence>
<sequence>MWDNNTFGVYRETKDSFIFSLKNGNIQKSILSRVKEPKKALYYYKKIFQNYCGPYFGHFYMYSDQSNFTLDCESGSFDYGIYEKPIRTSGNFSIIDYEVFKVNRKTK</sequence>
<reference evidence="1 2" key="1">
    <citation type="submission" date="2018-08" db="EMBL/GenBank/DDBJ databases">
        <title>Genome and evolution of the arbuscular mycorrhizal fungus Diversispora epigaea (formerly Glomus versiforme) and its bacterial endosymbionts.</title>
        <authorList>
            <person name="Sun X."/>
            <person name="Fei Z."/>
            <person name="Harrison M."/>
        </authorList>
    </citation>
    <scope>NUCLEOTIDE SEQUENCE [LARGE SCALE GENOMIC DNA]</scope>
    <source>
        <strain evidence="1 2">IT104</strain>
    </source>
</reference>
<name>A0A397I1C6_9GLOM</name>
<dbReference type="OrthoDB" id="2445338at2759"/>
<evidence type="ECO:0008006" key="3">
    <source>
        <dbReference type="Google" id="ProtNLM"/>
    </source>
</evidence>